<organism evidence="3 4">
    <name type="scientific">Flavobacterium subsaxonicum WB 4.1-42 = DSM 21790</name>
    <dbReference type="NCBI Taxonomy" id="1121898"/>
    <lineage>
        <taxon>Bacteria</taxon>
        <taxon>Pseudomonadati</taxon>
        <taxon>Bacteroidota</taxon>
        <taxon>Flavobacteriia</taxon>
        <taxon>Flavobacteriales</taxon>
        <taxon>Flavobacteriaceae</taxon>
        <taxon>Flavobacterium</taxon>
    </lineage>
</organism>
<proteinExistence type="predicted"/>
<dbReference type="InterPro" id="IPR050272">
    <property type="entry name" value="Isochorismatase-like_hydrls"/>
</dbReference>
<dbReference type="SUPFAM" id="SSF52499">
    <property type="entry name" value="Isochorismatase-like hydrolases"/>
    <property type="match status" value="1"/>
</dbReference>
<sequence>MQQDTALLVMDMQANVLAGLEDHNLVLNTIASAITIARSKDIPVVFVVVGFREGGPEISRNNKIFAASKDRLKGVDTQAMLKVHPGLNQSGEDVVVVKRRVSAFSGSDLEVLLRSMGIRHIVLTGVATGGVVLSTLREAADKDYQITVLSDCCADRDEEVHRVLTQKVFPKQAEVLTAGQWM</sequence>
<accession>A0A0A2N3N5</accession>
<dbReference type="PANTHER" id="PTHR43540:SF1">
    <property type="entry name" value="ISOCHORISMATASE HYDROLASE"/>
    <property type="match status" value="1"/>
</dbReference>
<gene>
    <name evidence="3" type="ORF">Q766_02905</name>
</gene>
<dbReference type="Gene3D" id="3.40.50.850">
    <property type="entry name" value="Isochorismatase-like"/>
    <property type="match status" value="1"/>
</dbReference>
<dbReference type="eggNOG" id="COG1335">
    <property type="taxonomic scope" value="Bacteria"/>
</dbReference>
<dbReference type="OrthoDB" id="9785724at2"/>
<evidence type="ECO:0000313" key="3">
    <source>
        <dbReference type="EMBL" id="KGO95070.1"/>
    </source>
</evidence>
<dbReference type="PANTHER" id="PTHR43540">
    <property type="entry name" value="PEROXYUREIDOACRYLATE/UREIDOACRYLATE AMIDOHYDROLASE-RELATED"/>
    <property type="match status" value="1"/>
</dbReference>
<dbReference type="STRING" id="1121898.GCA_000422725_01053"/>
<keyword evidence="4" id="KW-1185">Reference proteome</keyword>
<evidence type="ECO:0000259" key="2">
    <source>
        <dbReference type="Pfam" id="PF00857"/>
    </source>
</evidence>
<dbReference type="AlphaFoldDB" id="A0A0A2N3N5"/>
<evidence type="ECO:0000256" key="1">
    <source>
        <dbReference type="ARBA" id="ARBA00022801"/>
    </source>
</evidence>
<evidence type="ECO:0000313" key="4">
    <source>
        <dbReference type="Proteomes" id="UP000030111"/>
    </source>
</evidence>
<feature type="domain" description="Isochorismatase-like" evidence="2">
    <location>
        <begin position="5"/>
        <end position="178"/>
    </location>
</feature>
<dbReference type="Pfam" id="PF00857">
    <property type="entry name" value="Isochorismatase"/>
    <property type="match status" value="1"/>
</dbReference>
<dbReference type="GO" id="GO:0016787">
    <property type="term" value="F:hydrolase activity"/>
    <property type="evidence" value="ECO:0007669"/>
    <property type="project" value="UniProtKB-KW"/>
</dbReference>
<protein>
    <submittedName>
        <fullName evidence="3">Isochorismatase</fullName>
    </submittedName>
</protein>
<dbReference type="CDD" id="cd00431">
    <property type="entry name" value="cysteine_hydrolases"/>
    <property type="match status" value="1"/>
</dbReference>
<comment type="caution">
    <text evidence="3">The sequence shown here is derived from an EMBL/GenBank/DDBJ whole genome shotgun (WGS) entry which is preliminary data.</text>
</comment>
<reference evidence="3 4" key="1">
    <citation type="submission" date="2013-09" db="EMBL/GenBank/DDBJ databases">
        <authorList>
            <person name="Zeng Z."/>
            <person name="Chen C."/>
        </authorList>
    </citation>
    <scope>NUCLEOTIDE SEQUENCE [LARGE SCALE GENOMIC DNA]</scope>
    <source>
        <strain evidence="3 4">WB 4.1-42</strain>
    </source>
</reference>
<dbReference type="InterPro" id="IPR036380">
    <property type="entry name" value="Isochorismatase-like_sf"/>
</dbReference>
<dbReference type="InterPro" id="IPR000868">
    <property type="entry name" value="Isochorismatase-like_dom"/>
</dbReference>
<name>A0A0A2N3N5_9FLAO</name>
<dbReference type="EMBL" id="JRLY01000001">
    <property type="protein sequence ID" value="KGO95070.1"/>
    <property type="molecule type" value="Genomic_DNA"/>
</dbReference>
<dbReference type="Proteomes" id="UP000030111">
    <property type="component" value="Unassembled WGS sequence"/>
</dbReference>
<dbReference type="RefSeq" id="WP_026992448.1">
    <property type="nucleotide sequence ID" value="NZ_JRLY01000001.1"/>
</dbReference>
<keyword evidence="1" id="KW-0378">Hydrolase</keyword>